<organism evidence="2 5">
    <name type="scientific">Priestia aryabhattai</name>
    <name type="common">Bacillus aryabhattai</name>
    <dbReference type="NCBI Taxonomy" id="412384"/>
    <lineage>
        <taxon>Bacteria</taxon>
        <taxon>Bacillati</taxon>
        <taxon>Bacillota</taxon>
        <taxon>Bacilli</taxon>
        <taxon>Bacillales</taxon>
        <taxon>Bacillaceae</taxon>
        <taxon>Priestia</taxon>
    </lineage>
</organism>
<dbReference type="EMBL" id="JBDIVD010000001">
    <property type="protein sequence ID" value="MEN3152625.1"/>
    <property type="molecule type" value="Genomic_DNA"/>
</dbReference>
<reference evidence="2 5" key="1">
    <citation type="submission" date="2020-08" db="EMBL/GenBank/DDBJ databases">
        <title>Functional genomics of gut bacteria from endangered species of beetles.</title>
        <authorList>
            <person name="Carlos-Shanley C."/>
        </authorList>
    </citation>
    <scope>NUCLEOTIDE SEQUENCE [LARGE SCALE GENOMIC DNA]</scope>
    <source>
        <strain evidence="2 5">S00060</strain>
    </source>
</reference>
<gene>
    <name evidence="4" type="ORF">ABDD91_07260</name>
    <name evidence="2" type="ORF">HNP21_002805</name>
    <name evidence="3" type="ORF">O0Q50_01600</name>
</gene>
<feature type="transmembrane region" description="Helical" evidence="1">
    <location>
        <begin position="15"/>
        <end position="36"/>
    </location>
</feature>
<reference evidence="4 6" key="4">
    <citation type="submission" date="2024-05" db="EMBL/GenBank/DDBJ databases">
        <title>The mechanism of isolation and screening of efficient mineral weathering bacteria priestia aryabhattai c4-10 with weathered biotite.</title>
        <authorList>
            <person name="Yang S."/>
        </authorList>
    </citation>
    <scope>NUCLEOTIDE SEQUENCE [LARGE SCALE GENOMIC DNA]</scope>
    <source>
        <strain evidence="4 6">C4-10</strain>
    </source>
</reference>
<reference evidence="3" key="2">
    <citation type="journal article" date="2022" name="J Environ Chem Eng">
        <title>Biodegradation of petroleum oil using a constructed nonpathogenic and heavy metal-tolerant bacterial consortium isolated from marine sponges.</title>
        <authorList>
            <person name="Dechsakulwatana C."/>
            <person name="Rungsihiranrut A."/>
            <person name="Muangchinda C."/>
            <person name="Ningthoujam R."/>
            <person name="Klankeo P."/>
            <person name="Pinyakong O."/>
        </authorList>
    </citation>
    <scope>NUCLEOTIDE SEQUENCE</scope>
    <source>
        <strain evidence="3">TL01-2</strain>
    </source>
</reference>
<name>A0A7W3NB25_PRIAR</name>
<dbReference type="RefSeq" id="WP_013056148.1">
    <property type="nucleotide sequence ID" value="NZ_CAJCKP010000001.1"/>
</dbReference>
<sequence length="42" mass="4977">MHDYYDGLYKYLLNATFWFILLIVVLGIGMFGMLAYRGLKKK</sequence>
<proteinExistence type="predicted"/>
<dbReference type="GeneID" id="79136372"/>
<evidence type="ECO:0000313" key="3">
    <source>
        <dbReference type="EMBL" id="MDU9689849.1"/>
    </source>
</evidence>
<protein>
    <submittedName>
        <fullName evidence="2">Uncharacterized protein</fullName>
    </submittedName>
</protein>
<accession>A0A7W3NB25</accession>
<dbReference type="EMBL" id="JACJHT010000002">
    <property type="protein sequence ID" value="MBA9039698.1"/>
    <property type="molecule type" value="Genomic_DNA"/>
</dbReference>
<keyword evidence="1" id="KW-0472">Membrane</keyword>
<keyword evidence="1" id="KW-1133">Transmembrane helix</keyword>
<dbReference type="AlphaFoldDB" id="A0A7W3NB25"/>
<dbReference type="Proteomes" id="UP001418804">
    <property type="component" value="Unassembled WGS sequence"/>
</dbReference>
<evidence type="ECO:0000256" key="1">
    <source>
        <dbReference type="SAM" id="Phobius"/>
    </source>
</evidence>
<dbReference type="EMBL" id="JAPTGD010000001">
    <property type="protein sequence ID" value="MDU9689849.1"/>
    <property type="molecule type" value="Genomic_DNA"/>
</dbReference>
<evidence type="ECO:0000313" key="5">
    <source>
        <dbReference type="Proteomes" id="UP000543174"/>
    </source>
</evidence>
<keyword evidence="1" id="KW-0812">Transmembrane</keyword>
<evidence type="ECO:0000313" key="2">
    <source>
        <dbReference type="EMBL" id="MBA9039698.1"/>
    </source>
</evidence>
<evidence type="ECO:0000313" key="4">
    <source>
        <dbReference type="EMBL" id="MEN3152625.1"/>
    </source>
</evidence>
<keyword evidence="5" id="KW-1185">Reference proteome</keyword>
<dbReference type="Proteomes" id="UP000543174">
    <property type="component" value="Unassembled WGS sequence"/>
</dbReference>
<reference evidence="4 6" key="5">
    <citation type="submission" date="2024-05" db="EMBL/GenBank/DDBJ databases">
        <authorList>
            <person name="Zheng X."/>
        </authorList>
    </citation>
    <scope>NUCLEOTIDE SEQUENCE [LARGE SCALE GENOMIC DNA]</scope>
    <source>
        <strain evidence="4 6">C4-10</strain>
    </source>
</reference>
<evidence type="ECO:0000313" key="6">
    <source>
        <dbReference type="Proteomes" id="UP001418804"/>
    </source>
</evidence>
<dbReference type="Proteomes" id="UP001269400">
    <property type="component" value="Unassembled WGS sequence"/>
</dbReference>
<comment type="caution">
    <text evidence="2">The sequence shown here is derived from an EMBL/GenBank/DDBJ whole genome shotgun (WGS) entry which is preliminary data.</text>
</comment>
<reference evidence="3" key="3">
    <citation type="submission" date="2022-12" db="EMBL/GenBank/DDBJ databases">
        <authorList>
            <person name="Dechsakulwatana C."/>
            <person name="Rungsihiranrut A."/>
            <person name="Muangchinda C."/>
            <person name="Ningthoujam R."/>
            <person name="Klankeo P."/>
            <person name="Pinyakong O."/>
        </authorList>
    </citation>
    <scope>NUCLEOTIDE SEQUENCE</scope>
    <source>
        <strain evidence="3">TL01-2</strain>
    </source>
</reference>